<reference evidence="1" key="1">
    <citation type="submission" date="2023-06" db="EMBL/GenBank/DDBJ databases">
        <authorList>
            <person name="Kurt Z."/>
        </authorList>
    </citation>
    <scope>NUCLEOTIDE SEQUENCE</scope>
</reference>
<dbReference type="SUPFAM" id="SSF54236">
    <property type="entry name" value="Ubiquitin-like"/>
    <property type="match status" value="1"/>
</dbReference>
<dbReference type="EMBL" id="CAXDID020000220">
    <property type="protein sequence ID" value="CAL6058233.1"/>
    <property type="molecule type" value="Genomic_DNA"/>
</dbReference>
<evidence type="ECO:0000313" key="5">
    <source>
        <dbReference type="Proteomes" id="UP001642409"/>
    </source>
</evidence>
<evidence type="ECO:0000313" key="2">
    <source>
        <dbReference type="EMBL" id="CAI9958125.1"/>
    </source>
</evidence>
<accession>A0AA86QCL7</accession>
<reference evidence="3 5" key="2">
    <citation type="submission" date="2024-07" db="EMBL/GenBank/DDBJ databases">
        <authorList>
            <person name="Akdeniz Z."/>
        </authorList>
    </citation>
    <scope>NUCLEOTIDE SEQUENCE [LARGE SCALE GENOMIC DNA]</scope>
</reference>
<evidence type="ECO:0000313" key="4">
    <source>
        <dbReference type="EMBL" id="CAL6058233.1"/>
    </source>
</evidence>
<name>A0AA86QCL7_9EUKA</name>
<dbReference type="Proteomes" id="UP001642409">
    <property type="component" value="Unassembled WGS sequence"/>
</dbReference>
<sequence length="201" mass="24367">MITIRVYYNNKYTKYAVRQSDKIEVLREQIDVLQDNPKYSLLFNDLRLNPQYTFTHYGISNKDSLDICKEQVKYQYEDQIEDSQLLLEDTENAYGYYNSDIYQDSDNYYSDSNVNNYYDNDYYDQEYIYYDSFQEEYKDELSDPYRYGIHGQGYFEALTNIRDQYSNNYNNYYQGERYDPGDGDWGEGNVKFDEYGHPYVD</sequence>
<dbReference type="AlphaFoldDB" id="A0AA86QCL7"/>
<dbReference type="EMBL" id="CATOUU010000871">
    <property type="protein sequence ID" value="CAI9956280.1"/>
    <property type="molecule type" value="Genomic_DNA"/>
</dbReference>
<organism evidence="1">
    <name type="scientific">Hexamita inflata</name>
    <dbReference type="NCBI Taxonomy" id="28002"/>
    <lineage>
        <taxon>Eukaryota</taxon>
        <taxon>Metamonada</taxon>
        <taxon>Diplomonadida</taxon>
        <taxon>Hexamitidae</taxon>
        <taxon>Hexamitinae</taxon>
        <taxon>Hexamita</taxon>
    </lineage>
</organism>
<comment type="caution">
    <text evidence="1">The sequence shown here is derived from an EMBL/GenBank/DDBJ whole genome shotgun (WGS) entry which is preliminary data.</text>
</comment>
<keyword evidence="5" id="KW-1185">Reference proteome</keyword>
<dbReference type="EMBL" id="CAXDID020000072">
    <property type="protein sequence ID" value="CAL6015326.1"/>
    <property type="molecule type" value="Genomic_DNA"/>
</dbReference>
<dbReference type="InterPro" id="IPR029071">
    <property type="entry name" value="Ubiquitin-like_domsf"/>
</dbReference>
<protein>
    <submittedName>
        <fullName evidence="1">Ubiquitin-like domain superfamily</fullName>
    </submittedName>
    <submittedName>
        <fullName evidence="3">Ubiquitin-like_domain superfamily</fullName>
    </submittedName>
</protein>
<gene>
    <name evidence="3" type="ORF">HINF_LOCUS24714</name>
    <name evidence="1" type="ORF">HINF_LOCUS43925</name>
    <name evidence="2" type="ORF">HINF_LOCUS45770</name>
    <name evidence="4" type="ORF">HINF_LOCUS48123</name>
</gene>
<evidence type="ECO:0000313" key="3">
    <source>
        <dbReference type="EMBL" id="CAL6015326.1"/>
    </source>
</evidence>
<dbReference type="EMBL" id="CATOUU010000902">
    <property type="protein sequence ID" value="CAI9958125.1"/>
    <property type="molecule type" value="Genomic_DNA"/>
</dbReference>
<proteinExistence type="predicted"/>
<evidence type="ECO:0000313" key="1">
    <source>
        <dbReference type="EMBL" id="CAI9956280.1"/>
    </source>
</evidence>